<sequence>MLRNTIATITAALTLALLTPAVADAAPAHCHNHGTGHGQIYKHACATGSGGQGAVWSPVMNGDGTAKKVMTDDGLKTVKRCVKRCGGGRHHVETTDTW</sequence>
<dbReference type="Proteomes" id="UP000201966">
    <property type="component" value="Segment"/>
</dbReference>
<keyword evidence="2" id="KW-1185">Reference proteome</keyword>
<proteinExistence type="predicted"/>
<gene>
    <name evidence="1" type="ORF">SEA_KIMBERLIUM_28</name>
</gene>
<dbReference type="EMBL" id="KR935214">
    <property type="protein sequence ID" value="AKU43106.1"/>
    <property type="molecule type" value="Genomic_DNA"/>
</dbReference>
<protein>
    <submittedName>
        <fullName evidence="1">Uncharacterized protein</fullName>
    </submittedName>
</protein>
<dbReference type="OrthoDB" id="23008at10239"/>
<name>A0A0K1LKS1_9CAUD</name>
<accession>A0A0K1LKS1</accession>
<dbReference type="RefSeq" id="YP_009198132.1">
    <property type="nucleotide sequence ID" value="NC_028792.1"/>
</dbReference>
<evidence type="ECO:0000313" key="1">
    <source>
        <dbReference type="EMBL" id="AKU43106.1"/>
    </source>
</evidence>
<dbReference type="GeneID" id="26625277"/>
<evidence type="ECO:0000313" key="2">
    <source>
        <dbReference type="Proteomes" id="UP000201966"/>
    </source>
</evidence>
<dbReference type="KEGG" id="vg:26625277"/>
<organism evidence="1 2">
    <name type="scientific">Mycobacterium phage Kimberlium</name>
    <dbReference type="NCBI Taxonomy" id="1662284"/>
    <lineage>
        <taxon>Viruses</taxon>
        <taxon>Duplodnaviria</taxon>
        <taxon>Heunggongvirae</taxon>
        <taxon>Uroviricota</taxon>
        <taxon>Caudoviricetes</taxon>
        <taxon>Gracegardnervirinae</taxon>
        <taxon>Cheoctovirus</taxon>
        <taxon>Cheoctovirus kimberlium</taxon>
    </lineage>
</organism>
<reference evidence="1 2" key="1">
    <citation type="submission" date="2015-05" db="EMBL/GenBank/DDBJ databases">
        <authorList>
            <person name="Richman A.P."/>
            <person name="Katsanos I.J."/>
            <person name="Rivera S.N."/>
            <person name="DeCurzio J.M."/>
            <person name="Murray A.V."/>
            <person name="Krukonis G.P."/>
            <person name="Delesalle V.A."/>
            <person name="Bradley K.W."/>
            <person name="Asai D.J."/>
            <person name="Bowman C.A."/>
            <person name="Russell D.A."/>
            <person name="Pope W.H."/>
            <person name="Jacobs-Sera D."/>
            <person name="Hendrix R.W."/>
            <person name="Hatfull G.F."/>
        </authorList>
    </citation>
    <scope>NUCLEOTIDE SEQUENCE [LARGE SCALE GENOMIC DNA]</scope>
</reference>